<dbReference type="RefSeq" id="WP_379839794.1">
    <property type="nucleotide sequence ID" value="NZ_JBHRYQ010000001.1"/>
</dbReference>
<evidence type="ECO:0000313" key="2">
    <source>
        <dbReference type="Proteomes" id="UP001595616"/>
    </source>
</evidence>
<comment type="caution">
    <text evidence="1">The sequence shown here is derived from an EMBL/GenBank/DDBJ whole genome shotgun (WGS) entry which is preliminary data.</text>
</comment>
<keyword evidence="2" id="KW-1185">Reference proteome</keyword>
<sequence>MFKKIAQILLAFSLLAFLLGKPLLEYIEFSKELQEESSLVFETRGDRLQVKVPFLLPYQSQSIIMESSNELVVFEGSFYRATSKVLERDTLFTTYQKENLTRQNVFELMAQVSQNFDNQKHNDPLKSLVEVLKHVSKHYLKTDAKYITYFWNFEPTVAHSFISHSFQSPNLVLFSPPPRS</sequence>
<protein>
    <recommendedName>
        <fullName evidence="3">DUF4369 domain-containing protein</fullName>
    </recommendedName>
</protein>
<gene>
    <name evidence="1" type="ORF">ACFOOI_19650</name>
</gene>
<proteinExistence type="predicted"/>
<dbReference type="EMBL" id="JBHRYQ010000001">
    <property type="protein sequence ID" value="MFC3812888.1"/>
    <property type="molecule type" value="Genomic_DNA"/>
</dbReference>
<name>A0ABV7Z383_9BACT</name>
<evidence type="ECO:0008006" key="3">
    <source>
        <dbReference type="Google" id="ProtNLM"/>
    </source>
</evidence>
<dbReference type="Proteomes" id="UP001595616">
    <property type="component" value="Unassembled WGS sequence"/>
</dbReference>
<evidence type="ECO:0000313" key="1">
    <source>
        <dbReference type="EMBL" id="MFC3812888.1"/>
    </source>
</evidence>
<accession>A0ABV7Z383</accession>
<organism evidence="1 2">
    <name type="scientific">Lacihabitans lacunae</name>
    <dbReference type="NCBI Taxonomy" id="1028214"/>
    <lineage>
        <taxon>Bacteria</taxon>
        <taxon>Pseudomonadati</taxon>
        <taxon>Bacteroidota</taxon>
        <taxon>Cytophagia</taxon>
        <taxon>Cytophagales</taxon>
        <taxon>Leadbetterellaceae</taxon>
        <taxon>Lacihabitans</taxon>
    </lineage>
</organism>
<reference evidence="2" key="1">
    <citation type="journal article" date="2019" name="Int. J. Syst. Evol. Microbiol.">
        <title>The Global Catalogue of Microorganisms (GCM) 10K type strain sequencing project: providing services to taxonomists for standard genome sequencing and annotation.</title>
        <authorList>
            <consortium name="The Broad Institute Genomics Platform"/>
            <consortium name="The Broad Institute Genome Sequencing Center for Infectious Disease"/>
            <person name="Wu L."/>
            <person name="Ma J."/>
        </authorList>
    </citation>
    <scope>NUCLEOTIDE SEQUENCE [LARGE SCALE GENOMIC DNA]</scope>
    <source>
        <strain evidence="2">CECT 7956</strain>
    </source>
</reference>